<dbReference type="InterPro" id="IPR028348">
    <property type="entry name" value="FAD-binding_protein"/>
</dbReference>
<dbReference type="EMBL" id="DVIT01000030">
    <property type="protein sequence ID" value="HIS47579.1"/>
    <property type="molecule type" value="Genomic_DNA"/>
</dbReference>
<dbReference type="Gene3D" id="3.30.70.2700">
    <property type="match status" value="1"/>
</dbReference>
<name>A0A9D1JRA7_9FIRM</name>
<dbReference type="PANTHER" id="PTHR42842:SF3">
    <property type="entry name" value="FAD_NAD(P)-BINDING OXIDOREDUCTASE FAMILY PROTEIN"/>
    <property type="match status" value="1"/>
</dbReference>
<evidence type="ECO:0000313" key="3">
    <source>
        <dbReference type="EMBL" id="HIS47579.1"/>
    </source>
</evidence>
<feature type="domain" description="FAD-dependent protein C-terminal" evidence="2">
    <location>
        <begin position="283"/>
        <end position="481"/>
    </location>
</feature>
<feature type="domain" description="FAD/NAD(P)-binding" evidence="1">
    <location>
        <begin position="99"/>
        <end position="267"/>
    </location>
</feature>
<accession>A0A9D1JRA7</accession>
<dbReference type="InterPro" id="IPR036188">
    <property type="entry name" value="FAD/NAD-bd_sf"/>
</dbReference>
<evidence type="ECO:0000259" key="1">
    <source>
        <dbReference type="Pfam" id="PF07992"/>
    </source>
</evidence>
<dbReference type="GO" id="GO:0016491">
    <property type="term" value="F:oxidoreductase activity"/>
    <property type="evidence" value="ECO:0007669"/>
    <property type="project" value="InterPro"/>
</dbReference>
<comment type="caution">
    <text evidence="3">The sequence shown here is derived from an EMBL/GenBank/DDBJ whole genome shotgun (WGS) entry which is preliminary data.</text>
</comment>
<organism evidence="3 4">
    <name type="scientific">Candidatus Scybalocola faecigallinarum</name>
    <dbReference type="NCBI Taxonomy" id="2840941"/>
    <lineage>
        <taxon>Bacteria</taxon>
        <taxon>Bacillati</taxon>
        <taxon>Bacillota</taxon>
        <taxon>Clostridia</taxon>
        <taxon>Lachnospirales</taxon>
        <taxon>Lachnospiraceae</taxon>
        <taxon>Lachnospiraceae incertae sedis</taxon>
        <taxon>Candidatus Scybalocola (ex Gilroy et al. 2021)</taxon>
    </lineage>
</organism>
<gene>
    <name evidence="3" type="ORF">IAB46_08515</name>
</gene>
<proteinExistence type="predicted"/>
<evidence type="ECO:0000313" key="4">
    <source>
        <dbReference type="Proteomes" id="UP000823927"/>
    </source>
</evidence>
<dbReference type="Pfam" id="PF21688">
    <property type="entry name" value="FAD-depend_C"/>
    <property type="match status" value="1"/>
</dbReference>
<dbReference type="Proteomes" id="UP000823927">
    <property type="component" value="Unassembled WGS sequence"/>
</dbReference>
<protein>
    <submittedName>
        <fullName evidence="3">FAD-dependent oxidoreductase</fullName>
    </submittedName>
</protein>
<dbReference type="InterPro" id="IPR023753">
    <property type="entry name" value="FAD/NAD-binding_dom"/>
</dbReference>
<sequence length="546" mass="59627">MIRISQIKLDYKSSRDALVSAAAKKLGIAPDGILNMEIVRKSLDARKGQIHSVYTVDVTVEKESVILKKKAKDKNISKAEKTKYHFPAPGDTPLDAPPVIVGSGPAGLFCGLMLARHGYKPVIVERGSQVHTRCEKVKAFWEKQILDPNCNVQFGEGGAGTFSDGKLNTLVKDKYGRNRLVLEIFHQAGAPEEILYLNKPHLGTDVLVNIVEHMRNEILALGGQVYFDSQMTDIYIEDSHVTGIEINHSQKLKTRCLVLAIGHSARDTFQLLLEKKMDMSAKAFAVGVRIEHPQDMIDQSQYGRSRDPWLKAADYKLTHQCANGRGVYTFCMCPGGYVVNASSEEKATAVNGMSYSGRDSENANSAVIVTVTPEDFSDKGPLAGVGFARRLEEACYKEAERAGGKGLVPVQQFGDFCENRASTGYGQVHPVHKGGCIPADLNQCLPGFICESLKEGIQAFGHKIPGFDRADALLSGVESRTSSPVRLTRNEDFESNLGGIYPCGEGAGYAGGITSAAMDGIKVAEAIAQKYYLSGNINHERYRNYK</sequence>
<reference evidence="3" key="2">
    <citation type="journal article" date="2021" name="PeerJ">
        <title>Extensive microbial diversity within the chicken gut microbiome revealed by metagenomics and culture.</title>
        <authorList>
            <person name="Gilroy R."/>
            <person name="Ravi A."/>
            <person name="Getino M."/>
            <person name="Pursley I."/>
            <person name="Horton D.L."/>
            <person name="Alikhan N.F."/>
            <person name="Baker D."/>
            <person name="Gharbi K."/>
            <person name="Hall N."/>
            <person name="Watson M."/>
            <person name="Adriaenssens E.M."/>
            <person name="Foster-Nyarko E."/>
            <person name="Jarju S."/>
            <person name="Secka A."/>
            <person name="Antonio M."/>
            <person name="Oren A."/>
            <person name="Chaudhuri R.R."/>
            <person name="La Ragione R."/>
            <person name="Hildebrand F."/>
            <person name="Pallen M.J."/>
        </authorList>
    </citation>
    <scope>NUCLEOTIDE SEQUENCE</scope>
    <source>
        <strain evidence="3">CHK178-757</strain>
    </source>
</reference>
<dbReference type="Pfam" id="PF07992">
    <property type="entry name" value="Pyr_redox_2"/>
    <property type="match status" value="1"/>
</dbReference>
<dbReference type="InterPro" id="IPR049516">
    <property type="entry name" value="FAD-depend_C"/>
</dbReference>
<dbReference type="PANTHER" id="PTHR42842">
    <property type="entry name" value="FAD/NAD(P)-BINDING OXIDOREDUCTASE"/>
    <property type="match status" value="1"/>
</dbReference>
<dbReference type="Gene3D" id="3.50.50.60">
    <property type="entry name" value="FAD/NAD(P)-binding domain"/>
    <property type="match status" value="2"/>
</dbReference>
<dbReference type="PIRSF" id="PIRSF038984">
    <property type="entry name" value="FAD_binding_protein"/>
    <property type="match status" value="1"/>
</dbReference>
<evidence type="ECO:0000259" key="2">
    <source>
        <dbReference type="Pfam" id="PF21688"/>
    </source>
</evidence>
<reference evidence="3" key="1">
    <citation type="submission" date="2020-10" db="EMBL/GenBank/DDBJ databases">
        <authorList>
            <person name="Gilroy R."/>
        </authorList>
    </citation>
    <scope>NUCLEOTIDE SEQUENCE</scope>
    <source>
        <strain evidence="3">CHK178-757</strain>
    </source>
</reference>
<dbReference type="AlphaFoldDB" id="A0A9D1JRA7"/>
<dbReference type="SUPFAM" id="SSF51905">
    <property type="entry name" value="FAD/NAD(P)-binding domain"/>
    <property type="match status" value="1"/>
</dbReference>